<dbReference type="InterPro" id="IPR010652">
    <property type="entry name" value="DUF1232"/>
</dbReference>
<evidence type="ECO:0000256" key="1">
    <source>
        <dbReference type="ARBA" id="ARBA00004127"/>
    </source>
</evidence>
<accession>A0ABV3PP99</accession>
<reference evidence="9 10" key="1">
    <citation type="submission" date="2024-07" db="EMBL/GenBank/DDBJ databases">
        <title>Description of Labrys sedimenti sp. nov., isolated from a diclofenac-degrading enrichment culture.</title>
        <authorList>
            <person name="Tancsics A."/>
            <person name="Csepanyi A."/>
        </authorList>
    </citation>
    <scope>NUCLEOTIDE SEQUENCE [LARGE SCALE GENOMIC DNA]</scope>
    <source>
        <strain evidence="9 10">LMG 23578</strain>
    </source>
</reference>
<dbReference type="Gene3D" id="3.40.50.300">
    <property type="entry name" value="P-loop containing nucleotide triphosphate hydrolases"/>
    <property type="match status" value="1"/>
</dbReference>
<feature type="domain" description="Sulfotransferase" evidence="7">
    <location>
        <begin position="9"/>
        <end position="190"/>
    </location>
</feature>
<dbReference type="InterPro" id="IPR027417">
    <property type="entry name" value="P-loop_NTPase"/>
</dbReference>
<feature type="region of interest" description="Disordered" evidence="5">
    <location>
        <begin position="246"/>
        <end position="265"/>
    </location>
</feature>
<dbReference type="Pfam" id="PF06803">
    <property type="entry name" value="DUF1232"/>
    <property type="match status" value="1"/>
</dbReference>
<keyword evidence="4 6" id="KW-0472">Membrane</keyword>
<evidence type="ECO:0000256" key="3">
    <source>
        <dbReference type="ARBA" id="ARBA00022989"/>
    </source>
</evidence>
<evidence type="ECO:0000313" key="9">
    <source>
        <dbReference type="EMBL" id="MEW9307013.1"/>
    </source>
</evidence>
<dbReference type="EMBL" id="JBFNQD010000004">
    <property type="protein sequence ID" value="MEW9307013.1"/>
    <property type="molecule type" value="Genomic_DNA"/>
</dbReference>
<dbReference type="Proteomes" id="UP001555786">
    <property type="component" value="Unassembled WGS sequence"/>
</dbReference>
<sequence>MTENGKRRTHILLACMPKSGSTFLSDIISEIGDFQRAVPLPAAGRREQELDEFYLQQIDDQDYVAQLHIRNHRWTEEMCQDYGITPIVLVRSLFDCVVSLRDHIRREGNLWPMIWLRPEHAHLDDATLDRMIARLAIPWYLNFYVSWRNASNRLLITYEELIEGPVEITKEVLNFAQAAVSDDQIWQAVQAVQGKAASRLNVGVRGRGNCLDHETVRGILELLDFYPESADDPYFQMLREQGRSILSGDAPARPKNPAGSRSSRMRIARKRRRWWKNYHLVRFAAPVLLGIAAASYSLMPNDLIPDSAIYGYVDDAVIIALFAFLAGRLTKYKRGSSPGARRRPDSASVQRMLRRIEYQ</sequence>
<proteinExistence type="predicted"/>
<evidence type="ECO:0000256" key="5">
    <source>
        <dbReference type="SAM" id="MobiDB-lite"/>
    </source>
</evidence>
<feature type="transmembrane region" description="Helical" evidence="6">
    <location>
        <begin position="279"/>
        <end position="297"/>
    </location>
</feature>
<comment type="subcellular location">
    <subcellularLocation>
        <location evidence="1">Endomembrane system</location>
        <topology evidence="1">Multi-pass membrane protein</topology>
    </subcellularLocation>
</comment>
<keyword evidence="3 6" id="KW-1133">Transmembrane helix</keyword>
<feature type="domain" description="DUF1232" evidence="8">
    <location>
        <begin position="289"/>
        <end position="321"/>
    </location>
</feature>
<evidence type="ECO:0000259" key="7">
    <source>
        <dbReference type="Pfam" id="PF00685"/>
    </source>
</evidence>
<evidence type="ECO:0000256" key="6">
    <source>
        <dbReference type="SAM" id="Phobius"/>
    </source>
</evidence>
<dbReference type="InterPro" id="IPR000863">
    <property type="entry name" value="Sulfotransferase_dom"/>
</dbReference>
<feature type="transmembrane region" description="Helical" evidence="6">
    <location>
        <begin position="309"/>
        <end position="327"/>
    </location>
</feature>
<keyword evidence="10" id="KW-1185">Reference proteome</keyword>
<dbReference type="RefSeq" id="WP_367624563.1">
    <property type="nucleotide sequence ID" value="NZ_JBFNQD010000004.1"/>
</dbReference>
<keyword evidence="2 6" id="KW-0812">Transmembrane</keyword>
<organism evidence="9 10">
    <name type="scientific">Labrys neptuniae</name>
    <dbReference type="NCBI Taxonomy" id="376174"/>
    <lineage>
        <taxon>Bacteria</taxon>
        <taxon>Pseudomonadati</taxon>
        <taxon>Pseudomonadota</taxon>
        <taxon>Alphaproteobacteria</taxon>
        <taxon>Hyphomicrobiales</taxon>
        <taxon>Xanthobacteraceae</taxon>
        <taxon>Labrys</taxon>
    </lineage>
</organism>
<evidence type="ECO:0000259" key="8">
    <source>
        <dbReference type="Pfam" id="PF06803"/>
    </source>
</evidence>
<evidence type="ECO:0000313" key="10">
    <source>
        <dbReference type="Proteomes" id="UP001555786"/>
    </source>
</evidence>
<evidence type="ECO:0000256" key="4">
    <source>
        <dbReference type="ARBA" id="ARBA00023136"/>
    </source>
</evidence>
<gene>
    <name evidence="9" type="ORF">ABXS05_15780</name>
</gene>
<protein>
    <submittedName>
        <fullName evidence="9">YkvA family protein</fullName>
    </submittedName>
</protein>
<name>A0ABV3PP99_9HYPH</name>
<comment type="caution">
    <text evidence="9">The sequence shown here is derived from an EMBL/GenBank/DDBJ whole genome shotgun (WGS) entry which is preliminary data.</text>
</comment>
<dbReference type="Pfam" id="PF00685">
    <property type="entry name" value="Sulfotransfer_1"/>
    <property type="match status" value="1"/>
</dbReference>
<dbReference type="SUPFAM" id="SSF52540">
    <property type="entry name" value="P-loop containing nucleoside triphosphate hydrolases"/>
    <property type="match status" value="1"/>
</dbReference>
<evidence type="ECO:0000256" key="2">
    <source>
        <dbReference type="ARBA" id="ARBA00022692"/>
    </source>
</evidence>